<feature type="domain" description="Peptidase C39" evidence="1">
    <location>
        <begin position="7"/>
        <end position="123"/>
    </location>
</feature>
<name>A0ABT1FR43_9BACT</name>
<accession>A0ABT1FR43</accession>
<dbReference type="EMBL" id="JAMZEL010000004">
    <property type="protein sequence ID" value="MCP1383088.1"/>
    <property type="molecule type" value="Genomic_DNA"/>
</dbReference>
<keyword evidence="3" id="KW-1185">Reference proteome</keyword>
<organism evidence="2 3">
    <name type="scientific">Runella salmonicolor</name>
    <dbReference type="NCBI Taxonomy" id="2950278"/>
    <lineage>
        <taxon>Bacteria</taxon>
        <taxon>Pseudomonadati</taxon>
        <taxon>Bacteroidota</taxon>
        <taxon>Cytophagia</taxon>
        <taxon>Cytophagales</taxon>
        <taxon>Spirosomataceae</taxon>
        <taxon>Runella</taxon>
    </lineage>
</organism>
<dbReference type="Gene3D" id="3.90.70.10">
    <property type="entry name" value="Cysteine proteinases"/>
    <property type="match status" value="1"/>
</dbReference>
<gene>
    <name evidence="2" type="ORF">NCI00_11660</name>
</gene>
<proteinExistence type="predicted"/>
<reference evidence="2 3" key="1">
    <citation type="submission" date="2022-06" db="EMBL/GenBank/DDBJ databases">
        <title>Runella sp. S5 genome sequencing.</title>
        <authorList>
            <person name="Park S."/>
        </authorList>
    </citation>
    <scope>NUCLEOTIDE SEQUENCE [LARGE SCALE GENOMIC DNA]</scope>
    <source>
        <strain evidence="2 3">S5</strain>
    </source>
</reference>
<dbReference type="Pfam" id="PF03412">
    <property type="entry name" value="Peptidase_C39"/>
    <property type="match status" value="1"/>
</dbReference>
<dbReference type="Proteomes" id="UP001204772">
    <property type="component" value="Unassembled WGS sequence"/>
</dbReference>
<evidence type="ECO:0000259" key="1">
    <source>
        <dbReference type="Pfam" id="PF03412"/>
    </source>
</evidence>
<protein>
    <submittedName>
        <fullName evidence="2">Cysteine peptidase family C39 domain-containing protein</fullName>
    </submittedName>
</protein>
<dbReference type="RefSeq" id="WP_253527673.1">
    <property type="nucleotide sequence ID" value="NZ_JAMZEL010000004.1"/>
</dbReference>
<dbReference type="InterPro" id="IPR005074">
    <property type="entry name" value="Peptidase_C39"/>
</dbReference>
<comment type="caution">
    <text evidence="2">The sequence shown here is derived from an EMBL/GenBank/DDBJ whole genome shotgun (WGS) entry which is preliminary data.</text>
</comment>
<evidence type="ECO:0000313" key="3">
    <source>
        <dbReference type="Proteomes" id="UP001204772"/>
    </source>
</evidence>
<evidence type="ECO:0000313" key="2">
    <source>
        <dbReference type="EMBL" id="MCP1383088.1"/>
    </source>
</evidence>
<sequence>MGFSSSEENAYFAIKNALKFSKVKVSNKTLKEVLINHPDFPTLACFKDVFNTFNVEILPTKININTITKLDLPLLAHIEDFDGAYFIVITKISGGIVTYYINKECVTELFYDFLKKWHGIICIIFINDELGEAGYYKKIFQTAINLKNKFVFKKLI</sequence>